<keyword evidence="5 9" id="KW-0067">ATP-binding</keyword>
<evidence type="ECO:0000256" key="7">
    <source>
        <dbReference type="ARBA" id="ARBA00023136"/>
    </source>
</evidence>
<dbReference type="Proteomes" id="UP000201838">
    <property type="component" value="Unassembled WGS sequence"/>
</dbReference>
<dbReference type="EMBL" id="FXXQ01000012">
    <property type="protein sequence ID" value="SMX25141.1"/>
    <property type="molecule type" value="Genomic_DNA"/>
</dbReference>
<evidence type="ECO:0000313" key="10">
    <source>
        <dbReference type="Proteomes" id="UP000201838"/>
    </source>
</evidence>
<dbReference type="PROSITE" id="PS50893">
    <property type="entry name" value="ABC_TRANSPORTER_2"/>
    <property type="match status" value="1"/>
</dbReference>
<evidence type="ECO:0000256" key="5">
    <source>
        <dbReference type="ARBA" id="ARBA00022840"/>
    </source>
</evidence>
<dbReference type="SUPFAM" id="SSF52540">
    <property type="entry name" value="P-loop containing nucleoside triphosphate hydrolases"/>
    <property type="match status" value="1"/>
</dbReference>
<dbReference type="PANTHER" id="PTHR42781">
    <property type="entry name" value="SPERMIDINE/PUTRESCINE IMPORT ATP-BINDING PROTEIN POTA"/>
    <property type="match status" value="1"/>
</dbReference>
<gene>
    <name evidence="9" type="primary">thiQ</name>
    <name evidence="9" type="ORF">BOA8489_03276</name>
</gene>
<dbReference type="InterPro" id="IPR017871">
    <property type="entry name" value="ABC_transporter-like_CS"/>
</dbReference>
<dbReference type="Pfam" id="PF00005">
    <property type="entry name" value="ABC_tran"/>
    <property type="match status" value="1"/>
</dbReference>
<keyword evidence="4" id="KW-0547">Nucleotide-binding</keyword>
<dbReference type="AlphaFoldDB" id="A0A238J4A5"/>
<dbReference type="InterPro" id="IPR050093">
    <property type="entry name" value="ABC_SmlMolc_Importer"/>
</dbReference>
<evidence type="ECO:0000313" key="9">
    <source>
        <dbReference type="EMBL" id="SMX25141.1"/>
    </source>
</evidence>
<dbReference type="GO" id="GO:0005524">
    <property type="term" value="F:ATP binding"/>
    <property type="evidence" value="ECO:0007669"/>
    <property type="project" value="UniProtKB-KW"/>
</dbReference>
<dbReference type="InterPro" id="IPR003439">
    <property type="entry name" value="ABC_transporter-like_ATP-bd"/>
</dbReference>
<evidence type="ECO:0000256" key="6">
    <source>
        <dbReference type="ARBA" id="ARBA00022967"/>
    </source>
</evidence>
<protein>
    <submittedName>
        <fullName evidence="9">Thiamine import ATP-binding protein ThiQ</fullName>
        <ecNumber evidence="9">3.6.3.-</ecNumber>
    </submittedName>
</protein>
<organism evidence="9 10">
    <name type="scientific">Boseongicola aestuarii</name>
    <dbReference type="NCBI Taxonomy" id="1470561"/>
    <lineage>
        <taxon>Bacteria</taxon>
        <taxon>Pseudomonadati</taxon>
        <taxon>Pseudomonadota</taxon>
        <taxon>Alphaproteobacteria</taxon>
        <taxon>Rhodobacterales</taxon>
        <taxon>Paracoccaceae</taxon>
        <taxon>Boseongicola</taxon>
    </lineage>
</organism>
<keyword evidence="6" id="KW-1278">Translocase</keyword>
<evidence type="ECO:0000256" key="1">
    <source>
        <dbReference type="ARBA" id="ARBA00022448"/>
    </source>
</evidence>
<keyword evidence="1" id="KW-0813">Transport</keyword>
<proteinExistence type="predicted"/>
<keyword evidence="7" id="KW-0472">Membrane</keyword>
<reference evidence="9 10" key="1">
    <citation type="submission" date="2017-05" db="EMBL/GenBank/DDBJ databases">
        <authorList>
            <person name="Song R."/>
            <person name="Chenine A.L."/>
            <person name="Ruprecht R.M."/>
        </authorList>
    </citation>
    <scope>NUCLEOTIDE SEQUENCE [LARGE SCALE GENOMIC DNA]</scope>
    <source>
        <strain evidence="9 10">CECT 8489</strain>
    </source>
</reference>
<dbReference type="RefSeq" id="WP_093975342.1">
    <property type="nucleotide sequence ID" value="NZ_FXXQ01000012.1"/>
</dbReference>
<sequence length="227" mass="24314">MLELKDVKLVLGDFRLSANLAIDGPGVTAVIGPSGGGKSTLLSLIAGFQLPDEGRIFWDGSDITDLTPGARPVAMLFQDNNLFPHLDSLSNVALGEVPVARPSQDTKERARDALRKVGLSGLETRKPGALSGGQQSRVALARLLLTKRPVILMDEPFSALGPSQRRDMLALVKELLPKATILMVTHDPDDARESMQTAVVSDGYVSPPRDTVAVFADPPPILDAYLR</sequence>
<name>A0A238J4A5_9RHOB</name>
<dbReference type="OrthoDB" id="9802264at2"/>
<dbReference type="GO" id="GO:0016887">
    <property type="term" value="F:ATP hydrolysis activity"/>
    <property type="evidence" value="ECO:0007669"/>
    <property type="project" value="InterPro"/>
</dbReference>
<evidence type="ECO:0000256" key="3">
    <source>
        <dbReference type="ARBA" id="ARBA00022519"/>
    </source>
</evidence>
<dbReference type="PANTHER" id="PTHR42781:SF1">
    <property type="entry name" value="THIAMINE IMPORT ATP-BINDING PROTEIN THIQ"/>
    <property type="match status" value="1"/>
</dbReference>
<dbReference type="InterPro" id="IPR003593">
    <property type="entry name" value="AAA+_ATPase"/>
</dbReference>
<accession>A0A238J4A5</accession>
<dbReference type="Gene3D" id="3.40.50.300">
    <property type="entry name" value="P-loop containing nucleotide triphosphate hydrolases"/>
    <property type="match status" value="1"/>
</dbReference>
<evidence type="ECO:0000256" key="4">
    <source>
        <dbReference type="ARBA" id="ARBA00022741"/>
    </source>
</evidence>
<keyword evidence="2" id="KW-1003">Cell membrane</keyword>
<feature type="domain" description="ABC transporter" evidence="8">
    <location>
        <begin position="2"/>
        <end position="227"/>
    </location>
</feature>
<evidence type="ECO:0000256" key="2">
    <source>
        <dbReference type="ARBA" id="ARBA00022475"/>
    </source>
</evidence>
<keyword evidence="9" id="KW-0378">Hydrolase</keyword>
<dbReference type="EC" id="3.6.3.-" evidence="9"/>
<dbReference type="PROSITE" id="PS00211">
    <property type="entry name" value="ABC_TRANSPORTER_1"/>
    <property type="match status" value="1"/>
</dbReference>
<keyword evidence="3" id="KW-0997">Cell inner membrane</keyword>
<keyword evidence="10" id="KW-1185">Reference proteome</keyword>
<dbReference type="InterPro" id="IPR027417">
    <property type="entry name" value="P-loop_NTPase"/>
</dbReference>
<dbReference type="SMART" id="SM00382">
    <property type="entry name" value="AAA"/>
    <property type="match status" value="1"/>
</dbReference>
<evidence type="ECO:0000259" key="8">
    <source>
        <dbReference type="PROSITE" id="PS50893"/>
    </source>
</evidence>